<proteinExistence type="predicted"/>
<reference evidence="1 2" key="1">
    <citation type="submission" date="2019-05" db="EMBL/GenBank/DDBJ databases">
        <title>Dyadobacter AR-3-8 sp. nov., isolated from arctic soil.</title>
        <authorList>
            <person name="Chaudhary D.K."/>
        </authorList>
    </citation>
    <scope>NUCLEOTIDE SEQUENCE [LARGE SCALE GENOMIC DNA]</scope>
    <source>
        <strain evidence="1 2">AR-3-8</strain>
    </source>
</reference>
<dbReference type="Gene3D" id="3.30.2220.10">
    <property type="entry name" value="rbstp2171"/>
    <property type="match status" value="1"/>
</dbReference>
<accession>A0A4V6BIJ7</accession>
<dbReference type="EMBL" id="SZVO01000012">
    <property type="protein sequence ID" value="TKT89473.1"/>
    <property type="molecule type" value="Genomic_DNA"/>
</dbReference>
<evidence type="ECO:0000313" key="2">
    <source>
        <dbReference type="Proteomes" id="UP000304900"/>
    </source>
</evidence>
<gene>
    <name evidence="1" type="ORF">FDK13_24330</name>
</gene>
<name>A0A4V6BIJ7_9BACT</name>
<dbReference type="RefSeq" id="WP_137342610.1">
    <property type="nucleotide sequence ID" value="NZ_SZVO01000012.1"/>
</dbReference>
<sequence length="123" mass="13749">MAKKENITDVTPEIIEGWKKQYGEVFALEVAVDPEKYEPGTVTKDLDDDIPKITGYLRKPDRKVMNYAVVTLPKSISGAGKAVVKDCWLGGDERLLTDEAYNLAAALQAIELVDFYQSRLKKV</sequence>
<protein>
    <submittedName>
        <fullName evidence="1">Uncharacterized protein</fullName>
    </submittedName>
</protein>
<evidence type="ECO:0000313" key="1">
    <source>
        <dbReference type="EMBL" id="TKT89473.1"/>
    </source>
</evidence>
<dbReference type="AlphaFoldDB" id="A0A4V6BIJ7"/>
<organism evidence="1 2">
    <name type="scientific">Dyadobacter frigoris</name>
    <dbReference type="NCBI Taxonomy" id="2576211"/>
    <lineage>
        <taxon>Bacteria</taxon>
        <taxon>Pseudomonadati</taxon>
        <taxon>Bacteroidota</taxon>
        <taxon>Cytophagia</taxon>
        <taxon>Cytophagales</taxon>
        <taxon>Spirosomataceae</taxon>
        <taxon>Dyadobacter</taxon>
    </lineage>
</organism>
<dbReference type="Proteomes" id="UP000304900">
    <property type="component" value="Unassembled WGS sequence"/>
</dbReference>
<comment type="caution">
    <text evidence="1">The sequence shown here is derived from an EMBL/GenBank/DDBJ whole genome shotgun (WGS) entry which is preliminary data.</text>
</comment>
<keyword evidence="2" id="KW-1185">Reference proteome</keyword>
<dbReference type="OrthoDB" id="885654at2"/>